<feature type="compositionally biased region" description="Polar residues" evidence="16">
    <location>
        <begin position="113"/>
        <end position="123"/>
    </location>
</feature>
<dbReference type="PRINTS" id="PR01081">
    <property type="entry name" value="KCLTRNSPORT"/>
</dbReference>
<evidence type="ECO:0000256" key="9">
    <source>
        <dbReference type="ARBA" id="ARBA00022989"/>
    </source>
</evidence>
<keyword evidence="5" id="KW-0597">Phosphoprotein</keyword>
<feature type="region of interest" description="Disordered" evidence="16">
    <location>
        <begin position="77"/>
        <end position="135"/>
    </location>
</feature>
<dbReference type="Gene3D" id="1.20.1740.10">
    <property type="entry name" value="Amino acid/polyamine transporter I"/>
    <property type="match status" value="1"/>
</dbReference>
<feature type="non-terminal residue" evidence="20">
    <location>
        <position position="1"/>
    </location>
</feature>
<evidence type="ECO:0000256" key="17">
    <source>
        <dbReference type="SAM" id="Phobius"/>
    </source>
</evidence>
<feature type="transmembrane region" description="Helical" evidence="17">
    <location>
        <begin position="452"/>
        <end position="480"/>
    </location>
</feature>
<dbReference type="InterPro" id="IPR004841">
    <property type="entry name" value="AA-permease/SLC12A_dom"/>
</dbReference>
<proteinExistence type="evidence at transcript level"/>
<feature type="compositionally biased region" description="Polar residues" evidence="16">
    <location>
        <begin position="1250"/>
        <end position="1262"/>
    </location>
</feature>
<dbReference type="GO" id="GO:0055075">
    <property type="term" value="P:potassium ion homeostasis"/>
    <property type="evidence" value="ECO:0007669"/>
    <property type="project" value="TreeGrafter"/>
</dbReference>
<evidence type="ECO:0000256" key="14">
    <source>
        <dbReference type="ARBA" id="ARBA00046331"/>
    </source>
</evidence>
<feature type="transmembrane region" description="Helical" evidence="17">
    <location>
        <begin position="501"/>
        <end position="523"/>
    </location>
</feature>
<feature type="domain" description="SLC12A transporter C-terminal" evidence="19">
    <location>
        <begin position="1070"/>
        <end position="1230"/>
    </location>
</feature>
<dbReference type="Pfam" id="PF03522">
    <property type="entry name" value="SLC12"/>
    <property type="match status" value="3"/>
</dbReference>
<feature type="transmembrane region" description="Helical" evidence="17">
    <location>
        <begin position="859"/>
        <end position="876"/>
    </location>
</feature>
<feature type="domain" description="Amino acid permease/ SLC12A" evidence="18">
    <location>
        <begin position="376"/>
        <end position="551"/>
    </location>
</feature>
<feature type="region of interest" description="Disordered" evidence="16">
    <location>
        <begin position="238"/>
        <end position="286"/>
    </location>
</feature>
<keyword evidence="7" id="KW-0769">Symport</keyword>
<evidence type="ECO:0000256" key="16">
    <source>
        <dbReference type="SAM" id="MobiDB-lite"/>
    </source>
</evidence>
<dbReference type="InterPro" id="IPR004842">
    <property type="entry name" value="SLC12A_fam"/>
</dbReference>
<dbReference type="GO" id="GO:1990573">
    <property type="term" value="P:potassium ion import across plasma membrane"/>
    <property type="evidence" value="ECO:0007669"/>
    <property type="project" value="TreeGrafter"/>
</dbReference>
<feature type="region of interest" description="Disordered" evidence="16">
    <location>
        <begin position="1"/>
        <end position="48"/>
    </location>
</feature>
<dbReference type="FunFam" id="1.20.1740.10:FF:000037">
    <property type="entry name" value="Uncharacterized protein, isoform F"/>
    <property type="match status" value="1"/>
</dbReference>
<evidence type="ECO:0000256" key="10">
    <source>
        <dbReference type="ARBA" id="ARBA00023065"/>
    </source>
</evidence>
<dbReference type="GO" id="GO:0055064">
    <property type="term" value="P:chloride ion homeostasis"/>
    <property type="evidence" value="ECO:0007669"/>
    <property type="project" value="TreeGrafter"/>
</dbReference>
<dbReference type="Pfam" id="PF00324">
    <property type="entry name" value="AA_permease"/>
    <property type="match status" value="2"/>
</dbReference>
<dbReference type="PANTHER" id="PTHR11827:SF73">
    <property type="entry name" value="KAZACHOC, ISOFORM G"/>
    <property type="match status" value="1"/>
</dbReference>
<evidence type="ECO:0000256" key="15">
    <source>
        <dbReference type="ARBA" id="ARBA00047825"/>
    </source>
</evidence>
<feature type="compositionally biased region" description="Low complexity" evidence="16">
    <location>
        <begin position="79"/>
        <end position="95"/>
    </location>
</feature>
<feature type="compositionally biased region" description="Basic and acidic residues" evidence="16">
    <location>
        <begin position="24"/>
        <end position="37"/>
    </location>
</feature>
<feature type="compositionally biased region" description="Low complexity" evidence="16">
    <location>
        <begin position="1263"/>
        <end position="1274"/>
    </location>
</feature>
<evidence type="ECO:0000256" key="12">
    <source>
        <dbReference type="ARBA" id="ARBA00023180"/>
    </source>
</evidence>
<evidence type="ECO:0000256" key="6">
    <source>
        <dbReference type="ARBA" id="ARBA00022692"/>
    </source>
</evidence>
<evidence type="ECO:0000313" key="20">
    <source>
        <dbReference type="EMBL" id="JAA64012.1"/>
    </source>
</evidence>
<feature type="transmembrane region" description="Helical" evidence="17">
    <location>
        <begin position="826"/>
        <end position="847"/>
    </location>
</feature>
<comment type="catalytic activity">
    <reaction evidence="15">
        <text>K(+)(in) + chloride(in) = K(+)(out) + chloride(out)</text>
        <dbReference type="Rhea" id="RHEA:72427"/>
        <dbReference type="ChEBI" id="CHEBI:17996"/>
        <dbReference type="ChEBI" id="CHEBI:29103"/>
    </reaction>
</comment>
<accession>L7MJM3</accession>
<dbReference type="EMBL" id="GACK01001022">
    <property type="protein sequence ID" value="JAA64012.1"/>
    <property type="molecule type" value="mRNA"/>
</dbReference>
<feature type="transmembrane region" description="Helical" evidence="17">
    <location>
        <begin position="404"/>
        <end position="432"/>
    </location>
</feature>
<keyword evidence="6 17" id="KW-0812">Transmembrane</keyword>
<dbReference type="InterPro" id="IPR000076">
    <property type="entry name" value="KCL_cotranspt"/>
</dbReference>
<sequence length="1412" mass="153761">TTHVRRCSSSKSCNSVRGGRLAQLRREEPMPRYEARRSSSALNPPDNGLFATLRNQIASSANDVEDQFCSHLNAGARVSSEAASTATPASSRAGSLADASVSPRRLSVRKESSVGSVHSSGFDTPSRLAADGDTGEGGGGFGATVAHISSAFRNYLADMTADPPSEPSLGVDREERLPTPPLREESLGRFSVAPVGAESPARVEGPAKSACSNGVAMSEIQDDLWGFDGAPARCNFPRPSRDAVPDPRTLACPGDDSARPENIESHSVPPSHLSATGGKKSRRSSSLVQLKRFAKFRISLRNGDSAQCDERPIIQDGGMSSYERNLYLYHEEMPDRPRVATLLSSLANYEVAIPSVAGEEAQAAPKKANLGTLAGVYFPCIQNIFGVIFFIRLVWIVGTAGVPVAFLTVFMCCCVTFTTCISLSAIATNGIVPAGGSYFMISRSLGPEFGGAVGILFYLATTVAAAMYITGAVEIFLNYLVPEMSLYGDFREDPEVMYHNFRTYGSILLVMMTFVVFIGVAFVSKLAPIALFCVLVSITSVYVGAFVNYAGKPGVEICVLGDRILSGGDYNCTKDRNVSNSLWHIFCKENENKTSLDDDHTCYPYFEEHEAHTRDALPGLASGVFFDNIPVMFKEKGEVISSSDESYFPSKSESYIQIVCDITTSFTFLVAIFFPSVTGIMAGSNRSGDLADAQKSIPVGTLAAQLTTSIVYISGVFLFGAAFDNLFLRDKFGESIGGGLGVAQLAWPHPLLVVLGSLLSTIGAGLQSLTGAPRLLQAIAKDGVIPVLNVFAVSSSRGEPVRALLLTAFISELGILIGNLDHIAPILTMFFLMCYMFVNLACTLQSLLKTPNWRPRFKYYHWSLSLTGVILCLVVMFLSSWYYALAAMAIAGIVYKYIEYRGAEKEWGDGLRGLALSAARYSLLRLEEGPPHTKNWRPQVLVLCKLNQDYMPKYRKLITFASQLKAGKGLTLVCSVLEGEYSKMYSECQASKQSLKKVLEEEKVKGFADVVAGGNTIDAICHLIQTAGLGGLKHNTVILGWPYGWRQSPDERSWKVFIETVRNVSASKNALLVPKNISQFPDNTEKLHGNIDVWWIVHDGGLLMLLPFLLKQHKVWKNCKLRIFTVAQLEDNSIQMKKDLAMFLYHLRIDAEVEVVEMNDSDISAYTYERTLMMEQRTEMLKHMRLSRRETLSMIQTIVDHHHNPLQNHTSSKVRFSDKPPQQAGDSELVDVVADDDNRSSRHSSRHSSPTKSASGSPTKQASSPPKESSPISPAEDGGKAKTESPEKKAQDGSGDASTASANGVASKGPSSAPAVAAAAASDGQKKPEFDSLLKIKPDEANVRRMHTAVKLNEVIVNKSHDSKLVIINLPGPPRIQRGEENYMEFLEVLTEGLERVLMVRGGGREVITIYS</sequence>
<feature type="domain" description="SLC12A transporter C-terminal" evidence="19">
    <location>
        <begin position="1323"/>
        <end position="1412"/>
    </location>
</feature>
<dbReference type="GO" id="GO:0005886">
    <property type="term" value="C:plasma membrane"/>
    <property type="evidence" value="ECO:0007669"/>
    <property type="project" value="UniProtKB-SubCell"/>
</dbReference>
<dbReference type="GO" id="GO:0007268">
    <property type="term" value="P:chemical synaptic transmission"/>
    <property type="evidence" value="ECO:0007669"/>
    <property type="project" value="TreeGrafter"/>
</dbReference>
<feature type="transmembrane region" description="Helical" evidence="17">
    <location>
        <begin position="702"/>
        <end position="723"/>
    </location>
</feature>
<dbReference type="GO" id="GO:0015379">
    <property type="term" value="F:potassium:chloride symporter activity"/>
    <property type="evidence" value="ECO:0007669"/>
    <property type="project" value="InterPro"/>
</dbReference>
<comment type="similarity">
    <text evidence="14">Belongs to the SLC12A transporter family. K/Cl co-transporter subfamily.</text>
</comment>
<evidence type="ECO:0000256" key="7">
    <source>
        <dbReference type="ARBA" id="ARBA00022847"/>
    </source>
</evidence>
<evidence type="ECO:0000256" key="5">
    <source>
        <dbReference type="ARBA" id="ARBA00022553"/>
    </source>
</evidence>
<dbReference type="GO" id="GO:0006884">
    <property type="term" value="P:cell volume homeostasis"/>
    <property type="evidence" value="ECO:0007669"/>
    <property type="project" value="TreeGrafter"/>
</dbReference>
<name>L7MJM3_RHIPC</name>
<evidence type="ECO:0000256" key="2">
    <source>
        <dbReference type="ARBA" id="ARBA00022448"/>
    </source>
</evidence>
<keyword evidence="2" id="KW-0813">Transport</keyword>
<evidence type="ECO:0000256" key="4">
    <source>
        <dbReference type="ARBA" id="ARBA00022538"/>
    </source>
</evidence>
<feature type="region of interest" description="Disordered" evidence="16">
    <location>
        <begin position="1203"/>
        <end position="1311"/>
    </location>
</feature>
<dbReference type="PANTHER" id="PTHR11827">
    <property type="entry name" value="SOLUTE CARRIER FAMILY 12, CATION COTRANSPORTERS"/>
    <property type="match status" value="1"/>
</dbReference>
<feature type="transmembrane region" description="Helical" evidence="17">
    <location>
        <begin position="658"/>
        <end position="682"/>
    </location>
</feature>
<reference evidence="20" key="2">
    <citation type="journal article" date="2015" name="J. Proteomics">
        <title>Sexual differences in the sialomes of the zebra tick, Rhipicephalus pulchellus.</title>
        <authorList>
            <person name="Tan A.W."/>
            <person name="Francischetti I.M."/>
            <person name="Slovak M."/>
            <person name="Kini R.M."/>
            <person name="Ribeiro J.M."/>
        </authorList>
    </citation>
    <scope>NUCLEOTIDE SEQUENCE</scope>
    <source>
        <tissue evidence="20">Salivary gland</tissue>
    </source>
</reference>
<protein>
    <submittedName>
        <fullName evidence="20">Putative kazachoc</fullName>
    </submittedName>
</protein>
<keyword evidence="13" id="KW-0868">Chloride</keyword>
<keyword evidence="8" id="KW-0630">Potassium</keyword>
<evidence type="ECO:0000259" key="19">
    <source>
        <dbReference type="Pfam" id="PF03522"/>
    </source>
</evidence>
<comment type="subcellular location">
    <subcellularLocation>
        <location evidence="1">Cell membrane</location>
        <topology evidence="1">Multi-pass membrane protein</topology>
    </subcellularLocation>
</comment>
<dbReference type="GO" id="GO:0045202">
    <property type="term" value="C:synapse"/>
    <property type="evidence" value="ECO:0007669"/>
    <property type="project" value="GOC"/>
</dbReference>
<feature type="domain" description="SLC12A transporter C-terminal" evidence="19">
    <location>
        <begin position="956"/>
        <end position="1062"/>
    </location>
</feature>
<keyword evidence="3" id="KW-1003">Cell membrane</keyword>
<evidence type="ECO:0000256" key="11">
    <source>
        <dbReference type="ARBA" id="ARBA00023136"/>
    </source>
</evidence>
<evidence type="ECO:0000256" key="1">
    <source>
        <dbReference type="ARBA" id="ARBA00004651"/>
    </source>
</evidence>
<evidence type="ECO:0000256" key="3">
    <source>
        <dbReference type="ARBA" id="ARBA00022475"/>
    </source>
</evidence>
<feature type="transmembrane region" description="Helical" evidence="17">
    <location>
        <begin position="529"/>
        <end position="550"/>
    </location>
</feature>
<evidence type="ECO:0000256" key="8">
    <source>
        <dbReference type="ARBA" id="ARBA00022958"/>
    </source>
</evidence>
<keyword evidence="11 17" id="KW-0472">Membrane</keyword>
<keyword evidence="9 17" id="KW-1133">Transmembrane helix</keyword>
<feature type="domain" description="Amino acid permease/ SLC12A" evidence="18">
    <location>
        <begin position="663"/>
        <end position="941"/>
    </location>
</feature>
<dbReference type="NCBIfam" id="TIGR00930">
    <property type="entry name" value="2a30"/>
    <property type="match status" value="1"/>
</dbReference>
<evidence type="ECO:0000259" key="18">
    <source>
        <dbReference type="Pfam" id="PF00324"/>
    </source>
</evidence>
<keyword evidence="12" id="KW-0325">Glycoprotein</keyword>
<feature type="compositionally biased region" description="Basic and acidic residues" evidence="16">
    <location>
        <begin position="1277"/>
        <end position="1291"/>
    </location>
</feature>
<keyword evidence="4" id="KW-0633">Potassium transport</keyword>
<feature type="compositionally biased region" description="Polar residues" evidence="16">
    <location>
        <begin position="1205"/>
        <end position="1214"/>
    </location>
</feature>
<dbReference type="InterPro" id="IPR018491">
    <property type="entry name" value="SLC12_C"/>
</dbReference>
<reference evidence="20" key="1">
    <citation type="submission" date="2012-11" db="EMBL/GenBank/DDBJ databases">
        <authorList>
            <person name="Lucero-Rivera Y.E."/>
            <person name="Tovar-Ramirez D."/>
        </authorList>
    </citation>
    <scope>NUCLEOTIDE SEQUENCE</scope>
    <source>
        <tissue evidence="20">Salivary gland</tissue>
    </source>
</reference>
<keyword evidence="10" id="KW-0406">Ion transport</keyword>
<organism evidence="20">
    <name type="scientific">Rhipicephalus pulchellus</name>
    <name type="common">Yellow backed tick</name>
    <name type="synonym">Dermacentor pulchellus</name>
    <dbReference type="NCBI Taxonomy" id="72859"/>
    <lineage>
        <taxon>Eukaryota</taxon>
        <taxon>Metazoa</taxon>
        <taxon>Ecdysozoa</taxon>
        <taxon>Arthropoda</taxon>
        <taxon>Chelicerata</taxon>
        <taxon>Arachnida</taxon>
        <taxon>Acari</taxon>
        <taxon>Parasitiformes</taxon>
        <taxon>Ixodida</taxon>
        <taxon>Ixodoidea</taxon>
        <taxon>Ixodidae</taxon>
        <taxon>Rhipicephalinae</taxon>
        <taxon>Rhipicephalus</taxon>
        <taxon>Rhipicephalus</taxon>
    </lineage>
</organism>
<evidence type="ECO:0000256" key="13">
    <source>
        <dbReference type="ARBA" id="ARBA00023214"/>
    </source>
</evidence>